<evidence type="ECO:0000313" key="3">
    <source>
        <dbReference type="Proteomes" id="UP000185557"/>
    </source>
</evidence>
<reference evidence="2 3" key="1">
    <citation type="submission" date="2016-11" db="EMBL/GenBank/DDBJ databases">
        <title>Draft Genome Sequences of Nine Cyanobacterial Strains from Diverse Habitats.</title>
        <authorList>
            <person name="Zhu T."/>
            <person name="Hou S."/>
            <person name="Lu X."/>
            <person name="Hess W.R."/>
        </authorList>
    </citation>
    <scope>NUCLEOTIDE SEQUENCE [LARGE SCALE GENOMIC DNA]</scope>
    <source>
        <strain evidence="2 3">NIES-30</strain>
    </source>
</reference>
<dbReference type="EMBL" id="MRCG01000033">
    <property type="protein sequence ID" value="OKH43446.1"/>
    <property type="molecule type" value="Genomic_DNA"/>
</dbReference>
<dbReference type="Proteomes" id="UP000185557">
    <property type="component" value="Unassembled WGS sequence"/>
</dbReference>
<keyword evidence="3" id="KW-1185">Reference proteome</keyword>
<dbReference type="InterPro" id="IPR041519">
    <property type="entry name" value="HEPN_RiboL-PSP"/>
</dbReference>
<evidence type="ECO:0000259" key="1">
    <source>
        <dbReference type="Pfam" id="PF18735"/>
    </source>
</evidence>
<name>A0A1U7IY85_9CYAN</name>
<gene>
    <name evidence="2" type="ORF">NIES30_24865</name>
</gene>
<organism evidence="2 3">
    <name type="scientific">Phormidium tenue NIES-30</name>
    <dbReference type="NCBI Taxonomy" id="549789"/>
    <lineage>
        <taxon>Bacteria</taxon>
        <taxon>Bacillati</taxon>
        <taxon>Cyanobacteriota</taxon>
        <taxon>Cyanophyceae</taxon>
        <taxon>Oscillatoriophycideae</taxon>
        <taxon>Oscillatoriales</taxon>
        <taxon>Oscillatoriaceae</taxon>
        <taxon>Phormidium</taxon>
    </lineage>
</organism>
<evidence type="ECO:0000313" key="2">
    <source>
        <dbReference type="EMBL" id="OKH43446.1"/>
    </source>
</evidence>
<protein>
    <recommendedName>
        <fullName evidence="1">RiboL-PSP-HEPN domain-containing protein</fullName>
    </recommendedName>
</protein>
<dbReference type="AlphaFoldDB" id="A0A1U7IY85"/>
<dbReference type="STRING" id="549789.NIES30_24865"/>
<feature type="domain" description="RiboL-PSP-HEPN" evidence="1">
    <location>
        <begin position="94"/>
        <end position="259"/>
    </location>
</feature>
<dbReference type="Pfam" id="PF18735">
    <property type="entry name" value="HEPN_RiboL-PSP"/>
    <property type="match status" value="1"/>
</dbReference>
<sequence length="273" mass="31959">MRTWFYSNYEDPVESTPYESAEGGYIYIWGGPYDPEEEIQDEFGGLIPDEVIEELVRELRDISWEWTRHPEYDDIDDYFFESIAQTTEHYESFNEAINNVEHLLTPDTIDLKKKYLLRLLYVNVITILETYLSDFFISAVGNDKSLLRRFVETTPEFKSEKISVSEVFKAVEEIEKKARSYLTDVVWHHLSKVKPIFKDTLDIEFPTNMGILFKAVLVRHDLVHRNGKKKDGGEHDISVETITELIKEAKEFVSHIDKQWTERLKSNNCGAAD</sequence>
<comment type="caution">
    <text evidence="2">The sequence shown here is derived from an EMBL/GenBank/DDBJ whole genome shotgun (WGS) entry which is preliminary data.</text>
</comment>
<accession>A0A1U7IY85</accession>
<proteinExistence type="predicted"/>